<reference evidence="2" key="2">
    <citation type="journal article" date="2014" name="PLoS ONE">
        <title>Genome and Transcriptome Analysis of the Fungal Pathogen Fusarium oxysporum f. sp. cubense Causing Banana Vascular Wilt Disease.</title>
        <authorList>
            <person name="Guo L."/>
            <person name="Han L."/>
            <person name="Yang L."/>
            <person name="Zeng H."/>
            <person name="Fan D."/>
            <person name="Zhu Y."/>
            <person name="Feng Y."/>
            <person name="Wang G."/>
            <person name="Peng C."/>
            <person name="Jiang X."/>
            <person name="Zhou D."/>
            <person name="Ni P."/>
            <person name="Liang C."/>
            <person name="Liu L."/>
            <person name="Wang J."/>
            <person name="Mao C."/>
            <person name="Fang X."/>
            <person name="Peng M."/>
            <person name="Huang J."/>
        </authorList>
    </citation>
    <scope>NUCLEOTIDE SEQUENCE [LARGE SCALE GENOMIC DNA]</scope>
    <source>
        <strain evidence="2">race 4</strain>
    </source>
</reference>
<protein>
    <submittedName>
        <fullName evidence="1">Uncharacterized protein</fullName>
    </submittedName>
</protein>
<gene>
    <name evidence="1" type="ORF">FOC4_g10010705</name>
</gene>
<dbReference type="HOGENOM" id="CLU_2306193_0_0_1"/>
<dbReference type="EMBL" id="KB726992">
    <property type="protein sequence ID" value="EMT64214.1"/>
    <property type="molecule type" value="Genomic_DNA"/>
</dbReference>
<evidence type="ECO:0000313" key="1">
    <source>
        <dbReference type="EMBL" id="EMT64214.1"/>
    </source>
</evidence>
<proteinExistence type="predicted"/>
<dbReference type="OrthoDB" id="3645574at2759"/>
<keyword evidence="2" id="KW-1185">Reference proteome</keyword>
<dbReference type="AlphaFoldDB" id="N1REX1"/>
<sequence>MNMPLPSFHFLSSNNKESSIFLEKLRGRSCTCDESKAPKSGSLNWVIFLTFDDGVEWAFRSPRYDTCTFSDETASKILVSEASTLRYLETHCQIPVPKVY</sequence>
<name>N1REX1_FUSC4</name>
<accession>N1REX1</accession>
<organism evidence="1 2">
    <name type="scientific">Fusarium oxysporum f. sp. cubense (strain race 4)</name>
    <name type="common">Panama disease fungus</name>
    <dbReference type="NCBI Taxonomy" id="2502994"/>
    <lineage>
        <taxon>Eukaryota</taxon>
        <taxon>Fungi</taxon>
        <taxon>Dikarya</taxon>
        <taxon>Ascomycota</taxon>
        <taxon>Pezizomycotina</taxon>
        <taxon>Sordariomycetes</taxon>
        <taxon>Hypocreomycetidae</taxon>
        <taxon>Hypocreales</taxon>
        <taxon>Nectriaceae</taxon>
        <taxon>Fusarium</taxon>
        <taxon>Fusarium oxysporum species complex</taxon>
    </lineage>
</organism>
<reference evidence="2" key="1">
    <citation type="submission" date="2012-09" db="EMBL/GenBank/DDBJ databases">
        <title>Genome sequencing and comparative transcriptomics of race 1 and race 4 of banana pathogen: Fusarium oxysporum f. sp. cubense.</title>
        <authorList>
            <person name="Fang X."/>
            <person name="Huang J."/>
        </authorList>
    </citation>
    <scope>NUCLEOTIDE SEQUENCE [LARGE SCALE GENOMIC DNA]</scope>
    <source>
        <strain evidence="2">race 4</strain>
    </source>
</reference>
<dbReference type="STRING" id="1229665.N1REX1"/>
<evidence type="ECO:0000313" key="2">
    <source>
        <dbReference type="Proteomes" id="UP000016929"/>
    </source>
</evidence>
<dbReference type="Proteomes" id="UP000016929">
    <property type="component" value="Unassembled WGS sequence"/>
</dbReference>